<dbReference type="PANTHER" id="PTHR43194">
    <property type="entry name" value="HYDROLASE ALPHA/BETA FOLD FAMILY"/>
    <property type="match status" value="1"/>
</dbReference>
<dbReference type="PRINTS" id="PR00111">
    <property type="entry name" value="ABHYDROLASE"/>
</dbReference>
<evidence type="ECO:0000259" key="1">
    <source>
        <dbReference type="Pfam" id="PF12697"/>
    </source>
</evidence>
<dbReference type="Pfam" id="PF12697">
    <property type="entry name" value="Abhydrolase_6"/>
    <property type="match status" value="1"/>
</dbReference>
<dbReference type="SUPFAM" id="SSF53474">
    <property type="entry name" value="alpha/beta-Hydrolases"/>
    <property type="match status" value="1"/>
</dbReference>
<dbReference type="EMBL" id="JAUSVS010000010">
    <property type="protein sequence ID" value="MDQ0466276.1"/>
    <property type="molecule type" value="Genomic_DNA"/>
</dbReference>
<reference evidence="2 3" key="1">
    <citation type="submission" date="2023-07" db="EMBL/GenBank/DDBJ databases">
        <title>Genomic Encyclopedia of Type Strains, Phase IV (KMG-IV): sequencing the most valuable type-strain genomes for metagenomic binning, comparative biology and taxonomic classification.</title>
        <authorList>
            <person name="Goeker M."/>
        </authorList>
    </citation>
    <scope>NUCLEOTIDE SEQUENCE [LARGE SCALE GENOMIC DNA]</scope>
    <source>
        <strain evidence="2 3">DSM 18695</strain>
    </source>
</reference>
<name>A0ABU0IY71_9CAUL</name>
<feature type="domain" description="AB hydrolase-1" evidence="1">
    <location>
        <begin position="34"/>
        <end position="278"/>
    </location>
</feature>
<comment type="caution">
    <text evidence="2">The sequence shown here is derived from an EMBL/GenBank/DDBJ whole genome shotgun (WGS) entry which is preliminary data.</text>
</comment>
<dbReference type="Proteomes" id="UP001228905">
    <property type="component" value="Unassembled WGS sequence"/>
</dbReference>
<protein>
    <submittedName>
        <fullName evidence="2">Pimeloyl-ACP methyl ester carboxylesterase</fullName>
    </submittedName>
</protein>
<dbReference type="PRINTS" id="PR00412">
    <property type="entry name" value="EPOXHYDRLASE"/>
</dbReference>
<dbReference type="InterPro" id="IPR050228">
    <property type="entry name" value="Carboxylesterase_BioH"/>
</dbReference>
<dbReference type="InterPro" id="IPR029058">
    <property type="entry name" value="AB_hydrolase_fold"/>
</dbReference>
<accession>A0ABU0IY71</accession>
<sequence>MDADQIPYRRRRIAISGGEIAGIELGPEERPLDILFLHANGFNALTYRSILAPLAKDYRILSVDQRGHGLTSLPADPSAQNSWYGFRDDLIALLDALDAPPLVLGGHSMGGAASLMAAAERPGAVKALALFDPVLMPATVSAEILRDTPLARGALRRRGQFASRQDVVESYRGRGAFKTWSEAMLVDYVQDGFTENTEGVGLTCTPGWEAANFSSPQGNVFSAFGKITVPIHILRAETGSTFNIGERAAGLPGNVRIETIEGTSHFLPMERPDLVRDALTEAASL</sequence>
<dbReference type="InterPro" id="IPR000073">
    <property type="entry name" value="AB_hydrolase_1"/>
</dbReference>
<dbReference type="Gene3D" id="3.40.50.1820">
    <property type="entry name" value="alpha/beta hydrolase"/>
    <property type="match status" value="1"/>
</dbReference>
<proteinExistence type="predicted"/>
<keyword evidence="3" id="KW-1185">Reference proteome</keyword>
<evidence type="ECO:0000313" key="3">
    <source>
        <dbReference type="Proteomes" id="UP001228905"/>
    </source>
</evidence>
<dbReference type="InterPro" id="IPR000639">
    <property type="entry name" value="Epox_hydrolase-like"/>
</dbReference>
<dbReference type="PANTHER" id="PTHR43194:SF2">
    <property type="entry name" value="PEROXISOMAL MEMBRANE PROTEIN LPX1"/>
    <property type="match status" value="1"/>
</dbReference>
<evidence type="ECO:0000313" key="2">
    <source>
        <dbReference type="EMBL" id="MDQ0466276.1"/>
    </source>
</evidence>
<gene>
    <name evidence="2" type="ORF">QO010_004069</name>
</gene>
<dbReference type="RefSeq" id="WP_307352255.1">
    <property type="nucleotide sequence ID" value="NZ_JAUSVS010000010.1"/>
</dbReference>
<organism evidence="2 3">
    <name type="scientific">Caulobacter ginsengisoli</name>
    <dbReference type="NCBI Taxonomy" id="400775"/>
    <lineage>
        <taxon>Bacteria</taxon>
        <taxon>Pseudomonadati</taxon>
        <taxon>Pseudomonadota</taxon>
        <taxon>Alphaproteobacteria</taxon>
        <taxon>Caulobacterales</taxon>
        <taxon>Caulobacteraceae</taxon>
        <taxon>Caulobacter</taxon>
    </lineage>
</organism>